<evidence type="ECO:0000313" key="2">
    <source>
        <dbReference type="EMBL" id="GHD39294.1"/>
    </source>
</evidence>
<gene>
    <name evidence="2" type="ORF">GCM10007053_30590</name>
</gene>
<dbReference type="EMBL" id="BMYM01000005">
    <property type="protein sequence ID" value="GHD39294.1"/>
    <property type="molecule type" value="Genomic_DNA"/>
</dbReference>
<protein>
    <submittedName>
        <fullName evidence="2">Uncharacterized protein</fullName>
    </submittedName>
</protein>
<feature type="transmembrane region" description="Helical" evidence="1">
    <location>
        <begin position="89"/>
        <end position="108"/>
    </location>
</feature>
<feature type="transmembrane region" description="Helical" evidence="1">
    <location>
        <begin position="12"/>
        <end position="30"/>
    </location>
</feature>
<dbReference type="Proteomes" id="UP000644693">
    <property type="component" value="Unassembled WGS sequence"/>
</dbReference>
<dbReference type="RefSeq" id="WP_189478717.1">
    <property type="nucleotide sequence ID" value="NZ_BMYM01000005.1"/>
</dbReference>
<feature type="transmembrane region" description="Helical" evidence="1">
    <location>
        <begin position="62"/>
        <end position="83"/>
    </location>
</feature>
<proteinExistence type="predicted"/>
<keyword evidence="3" id="KW-1185">Reference proteome</keyword>
<name>A0A918XMR9_9GAMM</name>
<organism evidence="2 3">
    <name type="scientific">Parahalioglobus pacificus</name>
    <dbReference type="NCBI Taxonomy" id="930806"/>
    <lineage>
        <taxon>Bacteria</taxon>
        <taxon>Pseudomonadati</taxon>
        <taxon>Pseudomonadota</taxon>
        <taxon>Gammaproteobacteria</taxon>
        <taxon>Cellvibrionales</taxon>
        <taxon>Halieaceae</taxon>
        <taxon>Parahalioglobus</taxon>
    </lineage>
</organism>
<evidence type="ECO:0000313" key="3">
    <source>
        <dbReference type="Proteomes" id="UP000644693"/>
    </source>
</evidence>
<keyword evidence="1" id="KW-1133">Transmembrane helix</keyword>
<comment type="caution">
    <text evidence="2">The sequence shown here is derived from an EMBL/GenBank/DDBJ whole genome shotgun (WGS) entry which is preliminary data.</text>
</comment>
<accession>A0A918XMR9</accession>
<feature type="transmembrane region" description="Helical" evidence="1">
    <location>
        <begin position="36"/>
        <end position="55"/>
    </location>
</feature>
<sequence>MKSEQVSRLRNLLATVVLAIGVWQVALPWFQPLSTATLVSAAMGAVYLIIALGLYGTSRFALLLAAGVGIAHAITLELLGTTSSPQHRWLVTADCIMAITALIVVWHLRHQQSA</sequence>
<dbReference type="AlphaFoldDB" id="A0A918XMR9"/>
<keyword evidence="1" id="KW-0472">Membrane</keyword>
<reference evidence="2" key="2">
    <citation type="submission" date="2020-09" db="EMBL/GenBank/DDBJ databases">
        <authorList>
            <person name="Sun Q."/>
            <person name="Kim S."/>
        </authorList>
    </citation>
    <scope>NUCLEOTIDE SEQUENCE</scope>
    <source>
        <strain evidence="2">KCTC 23430</strain>
    </source>
</reference>
<evidence type="ECO:0000256" key="1">
    <source>
        <dbReference type="SAM" id="Phobius"/>
    </source>
</evidence>
<reference evidence="2" key="1">
    <citation type="journal article" date="2014" name="Int. J. Syst. Evol. Microbiol.">
        <title>Complete genome sequence of Corynebacterium casei LMG S-19264T (=DSM 44701T), isolated from a smear-ripened cheese.</title>
        <authorList>
            <consortium name="US DOE Joint Genome Institute (JGI-PGF)"/>
            <person name="Walter F."/>
            <person name="Albersmeier A."/>
            <person name="Kalinowski J."/>
            <person name="Ruckert C."/>
        </authorList>
    </citation>
    <scope>NUCLEOTIDE SEQUENCE</scope>
    <source>
        <strain evidence="2">KCTC 23430</strain>
    </source>
</reference>
<keyword evidence="1" id="KW-0812">Transmembrane</keyword>